<dbReference type="Proteomes" id="UP001597079">
    <property type="component" value="Unassembled WGS sequence"/>
</dbReference>
<accession>A0ABW4JJF1</accession>
<feature type="domain" description="Gfo/Idh/MocA-like oxidoreductase N-terminal" evidence="1">
    <location>
        <begin position="9"/>
        <end position="127"/>
    </location>
</feature>
<proteinExistence type="predicted"/>
<organism evidence="2 3">
    <name type="scientific">Alicyclobacillus fodiniaquatilis</name>
    <dbReference type="NCBI Taxonomy" id="1661150"/>
    <lineage>
        <taxon>Bacteria</taxon>
        <taxon>Bacillati</taxon>
        <taxon>Bacillota</taxon>
        <taxon>Bacilli</taxon>
        <taxon>Bacillales</taxon>
        <taxon>Alicyclobacillaceae</taxon>
        <taxon>Alicyclobacillus</taxon>
    </lineage>
</organism>
<gene>
    <name evidence="2" type="ORF">ACFSB2_12805</name>
</gene>
<dbReference type="RefSeq" id="WP_377943455.1">
    <property type="nucleotide sequence ID" value="NZ_JBHUCX010000029.1"/>
</dbReference>
<dbReference type="Pfam" id="PF01408">
    <property type="entry name" value="GFO_IDH_MocA"/>
    <property type="match status" value="1"/>
</dbReference>
<dbReference type="Gene3D" id="3.40.50.720">
    <property type="entry name" value="NAD(P)-binding Rossmann-like Domain"/>
    <property type="match status" value="1"/>
</dbReference>
<dbReference type="SUPFAM" id="SSF51735">
    <property type="entry name" value="NAD(P)-binding Rossmann-fold domains"/>
    <property type="match status" value="1"/>
</dbReference>
<evidence type="ECO:0000259" key="1">
    <source>
        <dbReference type="Pfam" id="PF01408"/>
    </source>
</evidence>
<comment type="caution">
    <text evidence="2">The sequence shown here is derived from an EMBL/GenBank/DDBJ whole genome shotgun (WGS) entry which is preliminary data.</text>
</comment>
<dbReference type="InterPro" id="IPR000683">
    <property type="entry name" value="Gfo/Idh/MocA-like_OxRdtase_N"/>
</dbReference>
<evidence type="ECO:0000313" key="2">
    <source>
        <dbReference type="EMBL" id="MFD1675575.1"/>
    </source>
</evidence>
<reference evidence="3" key="1">
    <citation type="journal article" date="2019" name="Int. J. Syst. Evol. Microbiol.">
        <title>The Global Catalogue of Microorganisms (GCM) 10K type strain sequencing project: providing services to taxonomists for standard genome sequencing and annotation.</title>
        <authorList>
            <consortium name="The Broad Institute Genomics Platform"/>
            <consortium name="The Broad Institute Genome Sequencing Center for Infectious Disease"/>
            <person name="Wu L."/>
            <person name="Ma J."/>
        </authorList>
    </citation>
    <scope>NUCLEOTIDE SEQUENCE [LARGE SCALE GENOMIC DNA]</scope>
    <source>
        <strain evidence="3">CGMCC 1.12286</strain>
    </source>
</reference>
<protein>
    <submittedName>
        <fullName evidence="2">Gfo/Idh/MocA family protein</fullName>
    </submittedName>
</protein>
<dbReference type="InterPro" id="IPR036291">
    <property type="entry name" value="NAD(P)-bd_dom_sf"/>
</dbReference>
<sequence>MFALANIISFGIVGGASFRAQYFLRIARALPERFRVCGMVVRNEEKGTALQEAWGVPTFRTIDEMLARERPLFVVVSVGVQYCADIILQLAQARIPVLSETPPAADLNQLTALYEQIVVLGAKVQVAEQYHLHPMHSARIGMIQSGWLGKVSQVTVSISHMYHAVSLMRKYLDVKFENATIRAMRFHTSIVLGPTREGPPTEDKIIPSTRDLAWIQFRDKLALYDFEQNQHRSWVRTNHLAVRGDRGEIFDTHLNVLQDVSTPLHLDLKRIHKGEMENQEGHYLEGVIAGERWVYRNPFAPGRLYDDEIAIATCLQKMADYVDGGPSFYGLPEAAQDHYIGLMIEQAIATGSTVTTVQQAWAAEGLCINIIK</sequence>
<name>A0ABW4JJF1_9BACL</name>
<evidence type="ECO:0000313" key="3">
    <source>
        <dbReference type="Proteomes" id="UP001597079"/>
    </source>
</evidence>
<dbReference type="EMBL" id="JBHUCX010000029">
    <property type="protein sequence ID" value="MFD1675575.1"/>
    <property type="molecule type" value="Genomic_DNA"/>
</dbReference>
<keyword evidence="3" id="KW-1185">Reference proteome</keyword>